<dbReference type="SMART" id="SM00279">
    <property type="entry name" value="HhH2"/>
    <property type="match status" value="1"/>
</dbReference>
<comment type="similarity">
    <text evidence="13 15">Belongs to the XPG/RAD2 endonuclease family. FEN1 subfamily.</text>
</comment>
<evidence type="ECO:0000259" key="18">
    <source>
        <dbReference type="SMART" id="SM00484"/>
    </source>
</evidence>
<dbReference type="GO" id="GO:0043137">
    <property type="term" value="P:DNA replication, removal of RNA primer"/>
    <property type="evidence" value="ECO:0007669"/>
    <property type="project" value="UniProtKB-UniRule"/>
</dbReference>
<keyword evidence="3 15" id="KW-0540">Nuclease</keyword>
<keyword evidence="11 15" id="KW-0234">DNA repair</keyword>
<dbReference type="CDD" id="cd09907">
    <property type="entry name" value="H3TH_FEN1-Euk"/>
    <property type="match status" value="1"/>
</dbReference>
<dbReference type="Gramene" id="evm.model.06.1804">
    <property type="protein sequence ID" value="cds.evm.model.06.1804"/>
    <property type="gene ID" value="evm.TU.06.1804"/>
</dbReference>
<dbReference type="PANTHER" id="PTHR36380:SF1">
    <property type="entry name" value="OS01G0755100 PROTEIN"/>
    <property type="match status" value="1"/>
</dbReference>
<keyword evidence="7 15" id="KW-0378">Hydrolase</keyword>
<dbReference type="InterPro" id="IPR019974">
    <property type="entry name" value="XPG_CS"/>
</dbReference>
<evidence type="ECO:0000256" key="2">
    <source>
        <dbReference type="ARBA" id="ARBA00022705"/>
    </source>
</evidence>
<dbReference type="SMART" id="SM00485">
    <property type="entry name" value="XPGN"/>
    <property type="match status" value="1"/>
</dbReference>
<proteinExistence type="inferred from homology"/>
<comment type="subcellular location">
    <subcellularLocation>
        <location evidence="15">Nucleus</location>
        <location evidence="15">Nucleolus</location>
    </subcellularLocation>
    <subcellularLocation>
        <location evidence="15">Nucleus</location>
        <location evidence="15">Nucleoplasm</location>
    </subcellularLocation>
    <subcellularLocation>
        <location evidence="15">Mitochondrion</location>
    </subcellularLocation>
    <text evidence="15">Resides mostly in the nucleoli and relocalizes to the nucleoplasm upon DNA damage.</text>
</comment>
<feature type="compositionally biased region" description="Polar residues" evidence="16">
    <location>
        <begin position="311"/>
        <end position="327"/>
    </location>
</feature>
<feature type="region of interest" description="Disordered" evidence="16">
    <location>
        <begin position="309"/>
        <end position="335"/>
    </location>
</feature>
<dbReference type="Gene3D" id="1.10.150.20">
    <property type="entry name" value="5' to 3' exonuclease, C-terminal subdomain"/>
    <property type="match status" value="1"/>
</dbReference>
<organism evidence="20 21">
    <name type="scientific">Cannabis sativa</name>
    <name type="common">Hemp</name>
    <name type="synonym">Marijuana</name>
    <dbReference type="NCBI Taxonomy" id="3483"/>
    <lineage>
        <taxon>Eukaryota</taxon>
        <taxon>Viridiplantae</taxon>
        <taxon>Streptophyta</taxon>
        <taxon>Embryophyta</taxon>
        <taxon>Tracheophyta</taxon>
        <taxon>Spermatophyta</taxon>
        <taxon>Magnoliopsida</taxon>
        <taxon>eudicotyledons</taxon>
        <taxon>Gunneridae</taxon>
        <taxon>Pentapetalae</taxon>
        <taxon>rosids</taxon>
        <taxon>fabids</taxon>
        <taxon>Rosales</taxon>
        <taxon>Cannabaceae</taxon>
        <taxon>Cannabis</taxon>
    </lineage>
</organism>
<dbReference type="GO" id="GO:0005739">
    <property type="term" value="C:mitochondrion"/>
    <property type="evidence" value="ECO:0007669"/>
    <property type="project" value="UniProtKB-SubCell"/>
</dbReference>
<keyword evidence="9 15" id="KW-0460">Magnesium</keyword>
<evidence type="ECO:0000256" key="4">
    <source>
        <dbReference type="ARBA" id="ARBA00022723"/>
    </source>
</evidence>
<dbReference type="SUPFAM" id="SSF88723">
    <property type="entry name" value="PIN domain-like"/>
    <property type="match status" value="1"/>
</dbReference>
<dbReference type="InterPro" id="IPR002421">
    <property type="entry name" value="5-3_exonuclease"/>
</dbReference>
<keyword evidence="5 15" id="KW-0255">Endonuclease</keyword>
<evidence type="ECO:0000256" key="14">
    <source>
        <dbReference type="ARBA" id="ARBA00056033"/>
    </source>
</evidence>
<dbReference type="InterPro" id="IPR023426">
    <property type="entry name" value="Flap_endonuc"/>
</dbReference>
<dbReference type="HAMAP" id="MF_00614">
    <property type="entry name" value="Fen"/>
    <property type="match status" value="1"/>
</dbReference>
<feature type="region of interest" description="Disordered" evidence="16">
    <location>
        <begin position="464"/>
        <end position="492"/>
    </location>
</feature>
<sequence>MAEPQKETSSVNAEKKKSLLDDDIGNEFLNSWKTMSVTEDDTMDFNFSTVSNGKKKAFDFDKLDMDFNLDGDFNKLSSFKVDMEDFDFSAPSTKAVKTKEKSEQESSNGNQKGKKKQFDFSFDFNELDSFNFDSSLMKEEKASHQSHDGKKRSSLDGDESRGSKSQLSEGVKAFDTVATKVQPFEDVHTSKVESSLAESSHLTSIKDGSAKHVISEAAILSHCAEPSPEKVIATEKEISSKLYSEKAIIDFSSQCLEDVNSNRYALCEGQNESYEQSSGLPTTLNQKDVNEKVTVGVLSSDENLPLKDSLSLENTTLESNNGETNTSDSKKSKETVDCTVSSEADEKCEENLTSFVSSKDQPDVKDNKEKQNLSTELPIALPSREGLNSNGARIGKELCGNPLLGAREFTKGKDALQEGAKSDMNLTDIRDSFISNGLPNGSKLVGKSQLPDDEATKVEPVLPASDKMGKGQNTLGLRDCPSSSSEKQIRSSNQIPLNSKAFFSNMEALRDPNRKIKSAEETTLCPVKAVRKLPDLSTMKVSKYWTTGANQVLSNSLPPKDIISLQNPEKNVQVQGNTANTASDTASPAISTEKKLPLNLSLKRKSLELSHSDLASLKALKRPSTSLIESRDIKEPLKRVVEEKFSPAEKNSISDSGKILKPLKFPSDSFGGSRNLKEPLKRIDVKESVRRVDEEKANFHENQVKSKPRGSPYNSPAPAYESSPKVNVMELEISSVTENDGTVEKAEALSKELEEGLTKLLADNAPKSMKEQKFESYFGRKIAVDASMSIYQFLIVVGRSGAEMLTNEAGEVTSHLQGMFARTIRLLEAGIKPVYVFDGKPPEMKKQELAKRYSKRADATEDLAAAMESGNKEDIEKFSKRTVKVTKQHNDDCKRLLKLMGVPVIEAPSEAEAQCAALCKSGKVYGVASEDMDSLTFGAPRFLRHLMDPSSRKIPVMEFEVAKILEELNLTMDQFIDLCILSGCDYCENIRGIGGLTALKLIRQHGSIENILENLNKERYQIPDNWPYQEARQLFKEPNVYSNEEEPEIKWTAPDEEGLIAFLVNENGFNSDRVTKAIEKIKVAKNKSSQGRLESFFKPVANSAVPIKRKETPVNTAAKAGSNKKAKAGGSKKKK</sequence>
<feature type="compositionally biased region" description="Basic and acidic residues" evidence="16">
    <location>
        <begin position="694"/>
        <end position="704"/>
    </location>
</feature>
<dbReference type="Gene3D" id="3.40.50.1010">
    <property type="entry name" value="5'-nuclease"/>
    <property type="match status" value="1"/>
</dbReference>
<evidence type="ECO:0000256" key="5">
    <source>
        <dbReference type="ARBA" id="ARBA00022759"/>
    </source>
</evidence>
<comment type="cofactor">
    <cofactor evidence="15">
        <name>Mg(2+)</name>
        <dbReference type="ChEBI" id="CHEBI:18420"/>
    </cofactor>
    <text evidence="15">Binds 2 magnesium ions per subunit. They probably participate in the reaction catalyzed by the enzyme. May bind an additional third magnesium ion after substrate binding.</text>
</comment>
<comment type="function">
    <text evidence="14">Structure-specific nuclease with 5'-flap endonuclease and 5'-3' exonuclease activities involved in DNA replication and repair. During DNA replication, cleaves the 5'-overhanging flap structure that is generated by displacement synthesis when DNA polymerase encounters the 5'-end of a downstream Okazaki fragment. It enters the flap from the 5'-end and then tracks to cleave the flap base, leaving a nick for ligation. Also involved in the long patch base excision repair (LP-BER) pathway, by cleaving within the apurinic/apyrimidinic (AP) site-terminated flap. Acts as a genome stabilization factor that prevents flaps from equilibrating into structures that lead to duplications and deletions. Also possesses 5'-3' exonuclease activity on nicked or gapped double-stranded DNA, and exhibits RNase H activity. Also involved in replication and repair of rDNA and in repairing mitochondrial DNA. May be required for cell proliferation.</text>
</comment>
<dbReference type="InterPro" id="IPR038777">
    <property type="entry name" value="At4g18490-like"/>
</dbReference>
<dbReference type="EMBL" id="UZAU01000618">
    <property type="status" value="NOT_ANNOTATED_CDS"/>
    <property type="molecule type" value="Genomic_DNA"/>
</dbReference>
<dbReference type="FunFam" id="3.40.50.1010:FF:000015">
    <property type="entry name" value="Flap endonuclease 1"/>
    <property type="match status" value="1"/>
</dbReference>
<dbReference type="FunFam" id="1.10.150.20:FF:000009">
    <property type="entry name" value="Flap endonuclease 1"/>
    <property type="match status" value="1"/>
</dbReference>
<evidence type="ECO:0000256" key="1">
    <source>
        <dbReference type="ARBA" id="ARBA00022553"/>
    </source>
</evidence>
<dbReference type="GO" id="GO:0017108">
    <property type="term" value="F:5'-flap endonuclease activity"/>
    <property type="evidence" value="ECO:0007669"/>
    <property type="project" value="UniProtKB-UniRule"/>
</dbReference>
<keyword evidence="6 15" id="KW-0227">DNA damage</keyword>
<dbReference type="PRINTS" id="PR00853">
    <property type="entry name" value="XPGRADSUPER"/>
</dbReference>
<dbReference type="EnsemblPlants" id="evm.model.06.1804">
    <property type="protein sequence ID" value="cds.evm.model.06.1804"/>
    <property type="gene ID" value="evm.TU.06.1804"/>
</dbReference>
<feature type="region of interest" description="Disordered" evidence="16">
    <location>
        <begin position="694"/>
        <end position="722"/>
    </location>
</feature>
<keyword evidence="12 15" id="KW-0539">Nucleus</keyword>
<evidence type="ECO:0000256" key="15">
    <source>
        <dbReference type="HAMAP-Rule" id="MF_03140"/>
    </source>
</evidence>
<dbReference type="Pfam" id="PF00867">
    <property type="entry name" value="XPG_I"/>
    <property type="match status" value="1"/>
</dbReference>
<dbReference type="GO" id="GO:0006284">
    <property type="term" value="P:base-excision repair"/>
    <property type="evidence" value="ECO:0007669"/>
    <property type="project" value="UniProtKB-UniRule"/>
</dbReference>
<dbReference type="OMA" id="HQQEEMS"/>
<feature type="region of interest" description="Disordered" evidence="16">
    <location>
        <begin position="92"/>
        <end position="115"/>
    </location>
</feature>
<dbReference type="CDD" id="cd09867">
    <property type="entry name" value="PIN_FEN1"/>
    <property type="match status" value="1"/>
</dbReference>
<dbReference type="GO" id="GO:0000287">
    <property type="term" value="F:magnesium ion binding"/>
    <property type="evidence" value="ECO:0007669"/>
    <property type="project" value="UniProtKB-UniRule"/>
</dbReference>
<feature type="compositionally biased region" description="Polar residues" evidence="16">
    <location>
        <begin position="471"/>
        <end position="492"/>
    </location>
</feature>
<evidence type="ECO:0000313" key="20">
    <source>
        <dbReference type="EnsemblPlants" id="cds.evm.model.06.1804"/>
    </source>
</evidence>
<feature type="domain" description="5'-3' exonuclease" evidence="17">
    <location>
        <begin position="780"/>
        <end position="1050"/>
    </location>
</feature>
<keyword evidence="2 15" id="KW-0235">DNA replication</keyword>
<dbReference type="EC" id="3.1.-.-" evidence="15"/>
<reference evidence="20" key="1">
    <citation type="submission" date="2018-11" db="EMBL/GenBank/DDBJ databases">
        <authorList>
            <person name="Grassa J C."/>
        </authorList>
    </citation>
    <scope>NUCLEOTIDE SEQUENCE [LARGE SCALE GENOMIC DNA]</scope>
</reference>
<feature type="domain" description="XPG-I" evidence="18">
    <location>
        <begin position="898"/>
        <end position="970"/>
    </location>
</feature>
<keyword evidence="8 15" id="KW-0269">Exonuclease</keyword>
<dbReference type="Pfam" id="PF00752">
    <property type="entry name" value="XPG_N"/>
    <property type="match status" value="1"/>
</dbReference>
<evidence type="ECO:0000256" key="10">
    <source>
        <dbReference type="ARBA" id="ARBA00023128"/>
    </source>
</evidence>
<dbReference type="SUPFAM" id="SSF47807">
    <property type="entry name" value="5' to 3' exonuclease, C-terminal subdomain"/>
    <property type="match status" value="1"/>
</dbReference>
<protein>
    <recommendedName>
        <fullName evidence="15">Flap endonuclease 1</fullName>
        <shortName evidence="15">FEN-1</shortName>
        <ecNumber evidence="15">3.1.-.-</ecNumber>
    </recommendedName>
    <alternativeName>
        <fullName evidence="15">Flap structure-specific endonuclease 1</fullName>
    </alternativeName>
</protein>
<dbReference type="AlphaFoldDB" id="A0A803PW17"/>
<evidence type="ECO:0000259" key="17">
    <source>
        <dbReference type="SMART" id="SM00475"/>
    </source>
</evidence>
<dbReference type="SMART" id="SM00484">
    <property type="entry name" value="XPGI"/>
    <property type="match status" value="1"/>
</dbReference>
<dbReference type="SMART" id="SM00475">
    <property type="entry name" value="53EXOc"/>
    <property type="match status" value="1"/>
</dbReference>
<dbReference type="GO" id="GO:0005654">
    <property type="term" value="C:nucleoplasm"/>
    <property type="evidence" value="ECO:0007669"/>
    <property type="project" value="UniProtKB-SubCell"/>
</dbReference>
<evidence type="ECO:0000259" key="19">
    <source>
        <dbReference type="SMART" id="SM00485"/>
    </source>
</evidence>
<evidence type="ECO:0000256" key="3">
    <source>
        <dbReference type="ARBA" id="ARBA00022722"/>
    </source>
</evidence>
<keyword evidence="4 15" id="KW-0479">Metal-binding</keyword>
<reference evidence="20" key="2">
    <citation type="submission" date="2021-03" db="UniProtKB">
        <authorList>
            <consortium name="EnsemblPlants"/>
        </authorList>
    </citation>
    <scope>IDENTIFICATION</scope>
</reference>
<evidence type="ECO:0000256" key="16">
    <source>
        <dbReference type="SAM" id="MobiDB-lite"/>
    </source>
</evidence>
<evidence type="ECO:0000256" key="8">
    <source>
        <dbReference type="ARBA" id="ARBA00022839"/>
    </source>
</evidence>
<dbReference type="Proteomes" id="UP000596661">
    <property type="component" value="Chromosome 6"/>
</dbReference>
<dbReference type="PANTHER" id="PTHR36380">
    <property type="entry name" value="BNAA03G58330D PROTEIN"/>
    <property type="match status" value="1"/>
</dbReference>
<dbReference type="GO" id="GO:0003677">
    <property type="term" value="F:DNA binding"/>
    <property type="evidence" value="ECO:0007669"/>
    <property type="project" value="UniProtKB-UniRule"/>
</dbReference>
<feature type="compositionally biased region" description="Basic and acidic residues" evidence="16">
    <location>
        <begin position="138"/>
        <end position="162"/>
    </location>
</feature>
<evidence type="ECO:0000313" key="21">
    <source>
        <dbReference type="Proteomes" id="UP000596661"/>
    </source>
</evidence>
<dbReference type="InterPro" id="IPR036279">
    <property type="entry name" value="5-3_exonuclease_C_sf"/>
</dbReference>
<evidence type="ECO:0000256" key="6">
    <source>
        <dbReference type="ARBA" id="ARBA00022763"/>
    </source>
</evidence>
<feature type="compositionally biased region" description="Basic residues" evidence="16">
    <location>
        <begin position="1122"/>
        <end position="1135"/>
    </location>
</feature>
<dbReference type="GO" id="GO:0005730">
    <property type="term" value="C:nucleolus"/>
    <property type="evidence" value="ECO:0007669"/>
    <property type="project" value="UniProtKB-SubCell"/>
</dbReference>
<feature type="region of interest" description="Disordered" evidence="16">
    <location>
        <begin position="138"/>
        <end position="169"/>
    </location>
</feature>
<evidence type="ECO:0000256" key="9">
    <source>
        <dbReference type="ARBA" id="ARBA00022842"/>
    </source>
</evidence>
<keyword evidence="1 15" id="KW-0597">Phosphoprotein</keyword>
<dbReference type="GO" id="GO:0008409">
    <property type="term" value="F:5'-3' exonuclease activity"/>
    <property type="evidence" value="ECO:0007669"/>
    <property type="project" value="UniProtKB-UniRule"/>
</dbReference>
<feature type="region of interest" description="Disordered" evidence="16">
    <location>
        <begin position="1108"/>
        <end position="1135"/>
    </location>
</feature>
<feature type="domain" description="XPG N-terminal" evidence="19">
    <location>
        <begin position="756"/>
        <end position="859"/>
    </location>
</feature>
<dbReference type="PROSITE" id="PS00841">
    <property type="entry name" value="XPG_1"/>
    <property type="match status" value="1"/>
</dbReference>
<dbReference type="InterPro" id="IPR006084">
    <property type="entry name" value="XPG/Rad2"/>
</dbReference>
<accession>A0A803PW17</accession>
<dbReference type="InterPro" id="IPR029060">
    <property type="entry name" value="PIN-like_dom_sf"/>
</dbReference>
<evidence type="ECO:0000256" key="11">
    <source>
        <dbReference type="ARBA" id="ARBA00023204"/>
    </source>
</evidence>
<dbReference type="InterPro" id="IPR008918">
    <property type="entry name" value="HhH2"/>
</dbReference>
<dbReference type="InterPro" id="IPR006085">
    <property type="entry name" value="XPG_DNA_repair_N"/>
</dbReference>
<evidence type="ECO:0000256" key="13">
    <source>
        <dbReference type="ARBA" id="ARBA00034726"/>
    </source>
</evidence>
<evidence type="ECO:0000256" key="7">
    <source>
        <dbReference type="ARBA" id="ARBA00022801"/>
    </source>
</evidence>
<keyword evidence="21" id="KW-1185">Reference proteome</keyword>
<dbReference type="InterPro" id="IPR006086">
    <property type="entry name" value="XPG-I_dom"/>
</dbReference>
<evidence type="ECO:0000256" key="12">
    <source>
        <dbReference type="ARBA" id="ARBA00023242"/>
    </source>
</evidence>
<dbReference type="PROSITE" id="PS00842">
    <property type="entry name" value="XPG_2"/>
    <property type="match status" value="1"/>
</dbReference>
<name>A0A803PW17_CANSA</name>
<keyword evidence="10 15" id="KW-0496">Mitochondrion</keyword>